<evidence type="ECO:0000313" key="5">
    <source>
        <dbReference type="Proteomes" id="UP000294498"/>
    </source>
</evidence>
<dbReference type="GO" id="GO:0033499">
    <property type="term" value="P:galactose catabolic process via UDP-galactose, Leloir pathway"/>
    <property type="evidence" value="ECO:0007669"/>
    <property type="project" value="TreeGrafter"/>
</dbReference>
<proteinExistence type="predicted"/>
<evidence type="ECO:0000256" key="1">
    <source>
        <dbReference type="ARBA" id="ARBA00001913"/>
    </source>
</evidence>
<dbReference type="EMBL" id="SODV01000001">
    <property type="protein sequence ID" value="TDX00002.1"/>
    <property type="molecule type" value="Genomic_DNA"/>
</dbReference>
<dbReference type="OrthoDB" id="9808779at2"/>
<dbReference type="Proteomes" id="UP000294498">
    <property type="component" value="Unassembled WGS sequence"/>
</dbReference>
<protein>
    <submittedName>
        <fullName evidence="4">Aldose 1-epimerase</fullName>
    </submittedName>
</protein>
<organism evidence="4 5">
    <name type="scientific">Dinghuibacter silviterrae</name>
    <dbReference type="NCBI Taxonomy" id="1539049"/>
    <lineage>
        <taxon>Bacteria</taxon>
        <taxon>Pseudomonadati</taxon>
        <taxon>Bacteroidota</taxon>
        <taxon>Chitinophagia</taxon>
        <taxon>Chitinophagales</taxon>
        <taxon>Chitinophagaceae</taxon>
        <taxon>Dinghuibacter</taxon>
    </lineage>
</organism>
<keyword evidence="3" id="KW-0106">Calcium</keyword>
<dbReference type="GO" id="GO:0030246">
    <property type="term" value="F:carbohydrate binding"/>
    <property type="evidence" value="ECO:0007669"/>
    <property type="project" value="InterPro"/>
</dbReference>
<keyword evidence="5" id="KW-1185">Reference proteome</keyword>
<evidence type="ECO:0000256" key="3">
    <source>
        <dbReference type="ARBA" id="ARBA00022837"/>
    </source>
</evidence>
<dbReference type="AlphaFoldDB" id="A0A4R8DPI8"/>
<comment type="cofactor">
    <cofactor evidence="1">
        <name>Ca(2+)</name>
        <dbReference type="ChEBI" id="CHEBI:29108"/>
    </cofactor>
</comment>
<dbReference type="PANTHER" id="PTHR10091:SF0">
    <property type="entry name" value="GALACTOSE MUTAROTASE"/>
    <property type="match status" value="1"/>
</dbReference>
<dbReference type="Pfam" id="PF01263">
    <property type="entry name" value="Aldose_epim"/>
    <property type="match status" value="1"/>
</dbReference>
<evidence type="ECO:0000313" key="4">
    <source>
        <dbReference type="EMBL" id="TDX00002.1"/>
    </source>
</evidence>
<dbReference type="InterPro" id="IPR014718">
    <property type="entry name" value="GH-type_carb-bd"/>
</dbReference>
<comment type="subunit">
    <text evidence="2">Monomer.</text>
</comment>
<dbReference type="GO" id="GO:0004034">
    <property type="term" value="F:aldose 1-epimerase activity"/>
    <property type="evidence" value="ECO:0007669"/>
    <property type="project" value="TreeGrafter"/>
</dbReference>
<accession>A0A4R8DPI8</accession>
<dbReference type="PANTHER" id="PTHR10091">
    <property type="entry name" value="ALDOSE-1-EPIMERASE"/>
    <property type="match status" value="1"/>
</dbReference>
<dbReference type="InterPro" id="IPR008183">
    <property type="entry name" value="Aldose_1/G6P_1-epimerase"/>
</dbReference>
<dbReference type="RefSeq" id="WP_133991187.1">
    <property type="nucleotide sequence ID" value="NZ_SODV01000001.1"/>
</dbReference>
<gene>
    <name evidence="4" type="ORF">EDB95_1018</name>
</gene>
<dbReference type="GO" id="GO:0006006">
    <property type="term" value="P:glucose metabolic process"/>
    <property type="evidence" value="ECO:0007669"/>
    <property type="project" value="TreeGrafter"/>
</dbReference>
<dbReference type="InterPro" id="IPR011013">
    <property type="entry name" value="Gal_mutarotase_sf_dom"/>
</dbReference>
<reference evidence="4 5" key="1">
    <citation type="submission" date="2019-03" db="EMBL/GenBank/DDBJ databases">
        <title>Genomic Encyclopedia of Type Strains, Phase IV (KMG-IV): sequencing the most valuable type-strain genomes for metagenomic binning, comparative biology and taxonomic classification.</title>
        <authorList>
            <person name="Goeker M."/>
        </authorList>
    </citation>
    <scope>NUCLEOTIDE SEQUENCE [LARGE SCALE GENOMIC DNA]</scope>
    <source>
        <strain evidence="4 5">DSM 100059</strain>
    </source>
</reference>
<evidence type="ECO:0000256" key="2">
    <source>
        <dbReference type="ARBA" id="ARBA00011245"/>
    </source>
</evidence>
<sequence length="310" mass="34189">MYRITEQPDSILLSGPDGTQAEIIPSCGALLNYFAIQIGGKPFNVIDAFPDPASAKGAIKPAFQSAKLSPFVCRIRDARYSYQGSLYALEKFTLNGAAIHGLLFDEDFVPVESLEGPDEASVALRFVYKGTDPGYPFTFDCLVRYTLKGASIRLDTEVLNTSHRSIPLADGWHPYFTLGKPIDELEFQFHAHEMLEFENLLPTGRRLSNTHFNRLEKIGKTELDNAFVLDKGYTGAACILRDPLTGISVEIAPDASYPILQIYTPPHRRSIAIENLSGAPDNFNNGIGLIEVQPGEVKVFSTTYTIHAGR</sequence>
<name>A0A4R8DPI8_9BACT</name>
<comment type="caution">
    <text evidence="4">The sequence shown here is derived from an EMBL/GenBank/DDBJ whole genome shotgun (WGS) entry which is preliminary data.</text>
</comment>
<dbReference type="SUPFAM" id="SSF74650">
    <property type="entry name" value="Galactose mutarotase-like"/>
    <property type="match status" value="1"/>
</dbReference>
<dbReference type="Gene3D" id="2.70.98.10">
    <property type="match status" value="1"/>
</dbReference>